<dbReference type="PROSITE" id="PS00614">
    <property type="entry name" value="IGPS"/>
    <property type="match status" value="1"/>
</dbReference>
<evidence type="ECO:0000256" key="3">
    <source>
        <dbReference type="ARBA" id="ARBA00022605"/>
    </source>
</evidence>
<dbReference type="UniPathway" id="UPA00035">
    <property type="reaction ID" value="UER00043"/>
</dbReference>
<name>A0A4D7JR62_9BACT</name>
<dbReference type="EMBL" id="CP028923">
    <property type="protein sequence ID" value="QCK16010.1"/>
    <property type="molecule type" value="Genomic_DNA"/>
</dbReference>
<evidence type="ECO:0000313" key="11">
    <source>
        <dbReference type="Proteomes" id="UP000298616"/>
    </source>
</evidence>
<dbReference type="FunFam" id="3.20.20.70:FF:000024">
    <property type="entry name" value="Indole-3-glycerol phosphate synthase"/>
    <property type="match status" value="1"/>
</dbReference>
<dbReference type="InterPro" id="IPR011060">
    <property type="entry name" value="RibuloseP-bd_barrel"/>
</dbReference>
<evidence type="ECO:0000256" key="5">
    <source>
        <dbReference type="ARBA" id="ARBA00022822"/>
    </source>
</evidence>
<organism evidence="10 11">
    <name type="scientific">Mangrovivirga cuniculi</name>
    <dbReference type="NCBI Taxonomy" id="2715131"/>
    <lineage>
        <taxon>Bacteria</taxon>
        <taxon>Pseudomonadati</taxon>
        <taxon>Bacteroidota</taxon>
        <taxon>Cytophagia</taxon>
        <taxon>Cytophagales</taxon>
        <taxon>Mangrovivirgaceae</taxon>
        <taxon>Mangrovivirga</taxon>
    </lineage>
</organism>
<keyword evidence="6 8" id="KW-0057">Aromatic amino acid biosynthesis</keyword>
<comment type="pathway">
    <text evidence="2 8">Amino-acid biosynthesis; L-tryptophan biosynthesis; L-tryptophan from chorismate: step 4/5.</text>
</comment>
<dbReference type="PANTHER" id="PTHR22854:SF2">
    <property type="entry name" value="INDOLE-3-GLYCEROL-PHOSPHATE SYNTHASE"/>
    <property type="match status" value="1"/>
</dbReference>
<dbReference type="InterPro" id="IPR001468">
    <property type="entry name" value="Indole-3-GlycerolPSynthase_CS"/>
</dbReference>
<dbReference type="HAMAP" id="MF_00134_B">
    <property type="entry name" value="IGPS_B"/>
    <property type="match status" value="1"/>
</dbReference>
<keyword evidence="7 8" id="KW-0456">Lyase</keyword>
<sequence>MNILDRIIVDKKEEVKEKKELIPVKKLEKSIWFETMPVSMSHYIKRDDKSGVIAEIKRRSPSKGDINKYISVEEISIGYMQAGASALSVLTDQKYFGGTNEDVMTARKFNYCPILRKEFIVDEYQILEAKSIGADCILLIASVLDPETIKKFTAFAHDLGLEVLLEVHDKDELTSNTDSDADLFGVNNRNLKTFDVNLENSVELLSLIPEGKLKIAESGIDRPEDLVYLKNNGFDGFLIGERFMRYSRPHEEAAKFLAKVKELENFYPTNA</sequence>
<evidence type="ECO:0000256" key="1">
    <source>
        <dbReference type="ARBA" id="ARBA00001633"/>
    </source>
</evidence>
<gene>
    <name evidence="8" type="primary">trpC</name>
    <name evidence="10" type="ORF">DCC35_15320</name>
</gene>
<feature type="domain" description="Indole-3-glycerol phosphate synthase" evidence="9">
    <location>
        <begin position="4"/>
        <end position="251"/>
    </location>
</feature>
<evidence type="ECO:0000256" key="7">
    <source>
        <dbReference type="ARBA" id="ARBA00023239"/>
    </source>
</evidence>
<dbReference type="KEGG" id="fpf:DCC35_15320"/>
<evidence type="ECO:0000256" key="2">
    <source>
        <dbReference type="ARBA" id="ARBA00004696"/>
    </source>
</evidence>
<evidence type="ECO:0000256" key="6">
    <source>
        <dbReference type="ARBA" id="ARBA00023141"/>
    </source>
</evidence>
<dbReference type="GO" id="GO:0004640">
    <property type="term" value="F:phosphoribosylanthranilate isomerase activity"/>
    <property type="evidence" value="ECO:0007669"/>
    <property type="project" value="TreeGrafter"/>
</dbReference>
<keyword evidence="5 8" id="KW-0822">Tryptophan biosynthesis</keyword>
<dbReference type="Pfam" id="PF00218">
    <property type="entry name" value="IGPS"/>
    <property type="match status" value="1"/>
</dbReference>
<dbReference type="RefSeq" id="WP_137091609.1">
    <property type="nucleotide sequence ID" value="NZ_CP028923.1"/>
</dbReference>
<evidence type="ECO:0000256" key="4">
    <source>
        <dbReference type="ARBA" id="ARBA00022793"/>
    </source>
</evidence>
<protein>
    <recommendedName>
        <fullName evidence="8">Indole-3-glycerol phosphate synthase</fullName>
        <shortName evidence="8">IGPS</shortName>
        <ecNumber evidence="8">4.1.1.48</ecNumber>
    </recommendedName>
</protein>
<keyword evidence="11" id="KW-1185">Reference proteome</keyword>
<evidence type="ECO:0000259" key="9">
    <source>
        <dbReference type="Pfam" id="PF00218"/>
    </source>
</evidence>
<dbReference type="AlphaFoldDB" id="A0A4D7JR62"/>
<evidence type="ECO:0000256" key="8">
    <source>
        <dbReference type="HAMAP-Rule" id="MF_00134"/>
    </source>
</evidence>
<comment type="similarity">
    <text evidence="8">Belongs to the TrpC family.</text>
</comment>
<proteinExistence type="inferred from homology"/>
<dbReference type="PANTHER" id="PTHR22854">
    <property type="entry name" value="TRYPTOPHAN BIOSYNTHESIS PROTEIN"/>
    <property type="match status" value="1"/>
</dbReference>
<evidence type="ECO:0000313" key="10">
    <source>
        <dbReference type="EMBL" id="QCK16010.1"/>
    </source>
</evidence>
<keyword evidence="3 8" id="KW-0028">Amino-acid biosynthesis</keyword>
<dbReference type="GO" id="GO:0000162">
    <property type="term" value="P:L-tryptophan biosynthetic process"/>
    <property type="evidence" value="ECO:0007669"/>
    <property type="project" value="UniProtKB-UniRule"/>
</dbReference>
<dbReference type="InterPro" id="IPR045186">
    <property type="entry name" value="Indole-3-glycerol_P_synth"/>
</dbReference>
<dbReference type="EC" id="4.1.1.48" evidence="8"/>
<dbReference type="OrthoDB" id="9804217at2"/>
<dbReference type="InterPro" id="IPR013798">
    <property type="entry name" value="Indole-3-glycerol_P_synth_dom"/>
</dbReference>
<dbReference type="InterPro" id="IPR013785">
    <property type="entry name" value="Aldolase_TIM"/>
</dbReference>
<accession>A0A4D7JR62</accession>
<reference evidence="10 11" key="1">
    <citation type="submission" date="2018-04" db="EMBL/GenBank/DDBJ databases">
        <title>Complete genome uncultured novel isolate.</title>
        <authorList>
            <person name="Merlino G."/>
        </authorList>
    </citation>
    <scope>NUCLEOTIDE SEQUENCE [LARGE SCALE GENOMIC DNA]</scope>
    <source>
        <strain evidence="11">R1DC9</strain>
    </source>
</reference>
<comment type="catalytic activity">
    <reaction evidence="1 8">
        <text>1-(2-carboxyphenylamino)-1-deoxy-D-ribulose 5-phosphate + H(+) = (1S,2R)-1-C-(indol-3-yl)glycerol 3-phosphate + CO2 + H2O</text>
        <dbReference type="Rhea" id="RHEA:23476"/>
        <dbReference type="ChEBI" id="CHEBI:15377"/>
        <dbReference type="ChEBI" id="CHEBI:15378"/>
        <dbReference type="ChEBI" id="CHEBI:16526"/>
        <dbReference type="ChEBI" id="CHEBI:58613"/>
        <dbReference type="ChEBI" id="CHEBI:58866"/>
        <dbReference type="EC" id="4.1.1.48"/>
    </reaction>
</comment>
<keyword evidence="4 8" id="KW-0210">Decarboxylase</keyword>
<dbReference type="CDD" id="cd00331">
    <property type="entry name" value="IGPS"/>
    <property type="match status" value="1"/>
</dbReference>
<dbReference type="GO" id="GO:0004425">
    <property type="term" value="F:indole-3-glycerol-phosphate synthase activity"/>
    <property type="evidence" value="ECO:0007669"/>
    <property type="project" value="UniProtKB-UniRule"/>
</dbReference>
<dbReference type="NCBIfam" id="NF001377">
    <property type="entry name" value="PRK00278.2-4"/>
    <property type="match status" value="1"/>
</dbReference>
<dbReference type="Gene3D" id="3.20.20.70">
    <property type="entry name" value="Aldolase class I"/>
    <property type="match status" value="1"/>
</dbReference>
<dbReference type="Proteomes" id="UP000298616">
    <property type="component" value="Chromosome"/>
</dbReference>
<dbReference type="SUPFAM" id="SSF51366">
    <property type="entry name" value="Ribulose-phoshate binding barrel"/>
    <property type="match status" value="1"/>
</dbReference>